<gene>
    <name evidence="1" type="ORF">Edafosvirus9_30</name>
</gene>
<accession>A0A3G4ZTT5</accession>
<evidence type="ECO:0000313" key="1">
    <source>
        <dbReference type="EMBL" id="AYV78316.1"/>
    </source>
</evidence>
<proteinExistence type="predicted"/>
<protein>
    <submittedName>
        <fullName evidence="1">Uncharacterized protein</fullName>
    </submittedName>
</protein>
<sequence>MMLKKFPSVSTEYVTHRPIGFTDTSILLDFKETDIKLSIATSPETAGPAFCETALISKEKKEVVYIGKLGYGDVIRHDTEEEFSENLKMLFGKGSTL</sequence>
<reference evidence="1" key="1">
    <citation type="submission" date="2018-10" db="EMBL/GenBank/DDBJ databases">
        <title>Hidden diversity of soil giant viruses.</title>
        <authorList>
            <person name="Schulz F."/>
            <person name="Alteio L."/>
            <person name="Goudeau D."/>
            <person name="Ryan E.M."/>
            <person name="Malmstrom R.R."/>
            <person name="Blanchard J."/>
            <person name="Woyke T."/>
        </authorList>
    </citation>
    <scope>NUCLEOTIDE SEQUENCE</scope>
    <source>
        <strain evidence="1">EDV1</strain>
    </source>
</reference>
<name>A0A3G4ZTT5_9VIRU</name>
<organism evidence="1">
    <name type="scientific">Edafosvirus sp</name>
    <dbReference type="NCBI Taxonomy" id="2487765"/>
    <lineage>
        <taxon>Viruses</taxon>
        <taxon>Varidnaviria</taxon>
        <taxon>Bamfordvirae</taxon>
        <taxon>Nucleocytoviricota</taxon>
        <taxon>Megaviricetes</taxon>
        <taxon>Imitervirales</taxon>
        <taxon>Mimiviridae</taxon>
        <taxon>Klosneuvirinae</taxon>
    </lineage>
</organism>
<dbReference type="EMBL" id="MK072074">
    <property type="protein sequence ID" value="AYV78316.1"/>
    <property type="molecule type" value="Genomic_DNA"/>
</dbReference>